<dbReference type="Proteomes" id="UP000177876">
    <property type="component" value="Unassembled WGS sequence"/>
</dbReference>
<keyword evidence="1" id="KW-0812">Transmembrane</keyword>
<keyword evidence="1" id="KW-0472">Membrane</keyword>
<evidence type="ECO:0000313" key="3">
    <source>
        <dbReference type="Proteomes" id="UP000177876"/>
    </source>
</evidence>
<proteinExistence type="predicted"/>
<dbReference type="Pfam" id="PF11271">
    <property type="entry name" value="PorA"/>
    <property type="match status" value="1"/>
</dbReference>
<accession>A0A1F2WJN3</accession>
<evidence type="ECO:0000256" key="1">
    <source>
        <dbReference type="SAM" id="Phobius"/>
    </source>
</evidence>
<keyword evidence="1" id="KW-1133">Transmembrane helix</keyword>
<reference evidence="2 3" key="1">
    <citation type="journal article" date="2016" name="Nat. Commun.">
        <title>Thousands of microbial genomes shed light on interconnected biogeochemical processes in an aquifer system.</title>
        <authorList>
            <person name="Anantharaman K."/>
            <person name="Brown C.T."/>
            <person name="Hug L.A."/>
            <person name="Sharon I."/>
            <person name="Castelle C.J."/>
            <person name="Probst A.J."/>
            <person name="Thomas B.C."/>
            <person name="Singh A."/>
            <person name="Wilkins M.J."/>
            <person name="Karaoz U."/>
            <person name="Brodie E.L."/>
            <person name="Williams K.H."/>
            <person name="Hubbard S.S."/>
            <person name="Banfield J.F."/>
        </authorList>
    </citation>
    <scope>NUCLEOTIDE SEQUENCE [LARGE SCALE GENOMIC DNA]</scope>
</reference>
<sequence length="381" mass="42226">MKGVASKVLIGLGIALILAAILWWAIAVNALVKLPDDLDSVTQYEGNMTFYINPLNQQRLPEGQEIVPEIQVERTVSSVKDEYDSSTGVLSEEVVFNIGLPFNQTQTYKFSYVLDRRNLENKNDSRAWAWTPQDVVERSPSYYPFLPLDTTKDESYSVWKNEIDEAVNTEFVDEEEKEGVTVYNFKGSFTGKKVAPAYIDVLNQSLGLPKQVTLQDLAPTLAAMGVDVNSVMALLNQGLSPADLQAIQQPMPVDYFWDMDQEISVEPKTGGPVDLYKDSESLSAMVNFSHLDSILGNYPQDPVLQQLKTQLGTVEAQKIFEYSYEQTDSSVKETVDEAKDQSGKINVAKVYIPWALLIVGALILIIGLLIGGGGAPQPEEQ</sequence>
<protein>
    <recommendedName>
        <fullName evidence="4">DUF3068 domain-containing protein</fullName>
    </recommendedName>
</protein>
<gene>
    <name evidence="2" type="ORF">A2Y75_02575</name>
</gene>
<evidence type="ECO:0008006" key="4">
    <source>
        <dbReference type="Google" id="ProtNLM"/>
    </source>
</evidence>
<name>A0A1F2WJN3_9ACTN</name>
<organism evidence="2 3">
    <name type="scientific">Candidatus Solincola sediminis</name>
    <dbReference type="NCBI Taxonomy" id="1797199"/>
    <lineage>
        <taxon>Bacteria</taxon>
        <taxon>Bacillati</taxon>
        <taxon>Actinomycetota</taxon>
        <taxon>Candidatus Geothermincolia</taxon>
        <taxon>Candidatus Geothermincolales</taxon>
        <taxon>Candidatus Geothermincolaceae</taxon>
        <taxon>Candidatus Solincola</taxon>
    </lineage>
</organism>
<dbReference type="STRING" id="1797197.A2Y75_02575"/>
<evidence type="ECO:0000313" key="2">
    <source>
        <dbReference type="EMBL" id="OFW57052.1"/>
    </source>
</evidence>
<feature type="transmembrane region" description="Helical" evidence="1">
    <location>
        <begin position="351"/>
        <end position="371"/>
    </location>
</feature>
<dbReference type="EMBL" id="MELK01000038">
    <property type="protein sequence ID" value="OFW57052.1"/>
    <property type="molecule type" value="Genomic_DNA"/>
</dbReference>
<dbReference type="InterPro" id="IPR021424">
    <property type="entry name" value="PorA"/>
</dbReference>
<comment type="caution">
    <text evidence="2">The sequence shown here is derived from an EMBL/GenBank/DDBJ whole genome shotgun (WGS) entry which is preliminary data.</text>
</comment>
<dbReference type="AlphaFoldDB" id="A0A1F2WJN3"/>